<protein>
    <submittedName>
        <fullName evidence="1 2">Uncharacterized protein</fullName>
    </submittedName>
</protein>
<dbReference type="Gramene" id="KRH29143">
    <property type="protein sequence ID" value="KRH29143"/>
    <property type="gene ID" value="GLYMA_11G100500"/>
</dbReference>
<dbReference type="Proteomes" id="UP000008827">
    <property type="component" value="Chromosome 11"/>
</dbReference>
<accession>K7LNX1</accession>
<dbReference type="EMBL" id="CM000844">
    <property type="protein sequence ID" value="KRH29143.1"/>
    <property type="molecule type" value="Genomic_DNA"/>
</dbReference>
<gene>
    <name evidence="1" type="ORF">GLYMA_11G100500</name>
</gene>
<proteinExistence type="predicted"/>
<dbReference type="InParanoid" id="K7LNX1"/>
<dbReference type="PaxDb" id="3847-GLYMA11G10680.1"/>
<reference evidence="1 2" key="1">
    <citation type="journal article" date="2010" name="Nature">
        <title>Genome sequence of the palaeopolyploid soybean.</title>
        <authorList>
            <person name="Schmutz J."/>
            <person name="Cannon S.B."/>
            <person name="Schlueter J."/>
            <person name="Ma J."/>
            <person name="Mitros T."/>
            <person name="Nelson W."/>
            <person name="Hyten D.L."/>
            <person name="Song Q."/>
            <person name="Thelen J.J."/>
            <person name="Cheng J."/>
            <person name="Xu D."/>
            <person name="Hellsten U."/>
            <person name="May G.D."/>
            <person name="Yu Y."/>
            <person name="Sakurai T."/>
            <person name="Umezawa T."/>
            <person name="Bhattacharyya M.K."/>
            <person name="Sandhu D."/>
            <person name="Valliyodan B."/>
            <person name="Lindquist E."/>
            <person name="Peto M."/>
            <person name="Grant D."/>
            <person name="Shu S."/>
            <person name="Goodstein D."/>
            <person name="Barry K."/>
            <person name="Futrell-Griggs M."/>
            <person name="Abernathy B."/>
            <person name="Du J."/>
            <person name="Tian Z."/>
            <person name="Zhu L."/>
            <person name="Gill N."/>
            <person name="Joshi T."/>
            <person name="Libault M."/>
            <person name="Sethuraman A."/>
            <person name="Zhang X.-C."/>
            <person name="Shinozaki K."/>
            <person name="Nguyen H.T."/>
            <person name="Wing R.A."/>
            <person name="Cregan P."/>
            <person name="Specht J."/>
            <person name="Grimwood J."/>
            <person name="Rokhsar D."/>
            <person name="Stacey G."/>
            <person name="Shoemaker R.C."/>
            <person name="Jackson S.A."/>
        </authorList>
    </citation>
    <scope>NUCLEOTIDE SEQUENCE [LARGE SCALE GENOMIC DNA]</scope>
    <source>
        <strain evidence="2">cv. Williams 82</strain>
        <tissue evidence="1">Callus</tissue>
    </source>
</reference>
<name>K7LNX1_SOYBN</name>
<dbReference type="AlphaFoldDB" id="K7LNX1"/>
<dbReference type="HOGENOM" id="CLU_3054205_0_0_1"/>
<reference evidence="2" key="2">
    <citation type="submission" date="2018-02" db="UniProtKB">
        <authorList>
            <consortium name="EnsemblPlants"/>
        </authorList>
    </citation>
    <scope>IDENTIFICATION</scope>
    <source>
        <strain evidence="2">Williams 82</strain>
    </source>
</reference>
<sequence length="54" mass="6131">MNYPPPVLDVKLSCTVFLHTVLFSIPYFNVDGLCSFYLIHFMGPSAYGDLLFVK</sequence>
<keyword evidence="3" id="KW-1185">Reference proteome</keyword>
<reference evidence="1" key="3">
    <citation type="submission" date="2018-07" db="EMBL/GenBank/DDBJ databases">
        <title>WGS assembly of Glycine max.</title>
        <authorList>
            <person name="Schmutz J."/>
            <person name="Cannon S."/>
            <person name="Schlueter J."/>
            <person name="Ma J."/>
            <person name="Mitros T."/>
            <person name="Nelson W."/>
            <person name="Hyten D."/>
            <person name="Song Q."/>
            <person name="Thelen J."/>
            <person name="Cheng J."/>
            <person name="Xu D."/>
            <person name="Hellsten U."/>
            <person name="May G."/>
            <person name="Yu Y."/>
            <person name="Sakurai T."/>
            <person name="Umezawa T."/>
            <person name="Bhattacharyya M."/>
            <person name="Sandhu D."/>
            <person name="Valliyodan B."/>
            <person name="Lindquist E."/>
            <person name="Peto M."/>
            <person name="Grant D."/>
            <person name="Shu S."/>
            <person name="Goodstein D."/>
            <person name="Barry K."/>
            <person name="Futrell-Griggs M."/>
            <person name="Abernathy B."/>
            <person name="Du J."/>
            <person name="Tian Z."/>
            <person name="Zhu L."/>
            <person name="Gill N."/>
            <person name="Joshi T."/>
            <person name="Libault M."/>
            <person name="Sethuraman A."/>
            <person name="Zhang X."/>
            <person name="Shinozaki K."/>
            <person name="Nguyen H."/>
            <person name="Wing R."/>
            <person name="Cregan P."/>
            <person name="Specht J."/>
            <person name="Grimwood J."/>
            <person name="Rokhsar D."/>
            <person name="Stacey G."/>
            <person name="Shoemaker R."/>
            <person name="Jackson S."/>
        </authorList>
    </citation>
    <scope>NUCLEOTIDE SEQUENCE</scope>
    <source>
        <tissue evidence="1">Callus</tissue>
    </source>
</reference>
<evidence type="ECO:0000313" key="2">
    <source>
        <dbReference type="EnsemblPlants" id="KRH29143"/>
    </source>
</evidence>
<evidence type="ECO:0000313" key="3">
    <source>
        <dbReference type="Proteomes" id="UP000008827"/>
    </source>
</evidence>
<dbReference type="EnsemblPlants" id="KRH29143">
    <property type="protein sequence ID" value="KRH29143"/>
    <property type="gene ID" value="GLYMA_11G100500"/>
</dbReference>
<evidence type="ECO:0000313" key="1">
    <source>
        <dbReference type="EMBL" id="KRH29143.1"/>
    </source>
</evidence>
<organism evidence="2">
    <name type="scientific">Glycine max</name>
    <name type="common">Soybean</name>
    <name type="synonym">Glycine hispida</name>
    <dbReference type="NCBI Taxonomy" id="3847"/>
    <lineage>
        <taxon>Eukaryota</taxon>
        <taxon>Viridiplantae</taxon>
        <taxon>Streptophyta</taxon>
        <taxon>Embryophyta</taxon>
        <taxon>Tracheophyta</taxon>
        <taxon>Spermatophyta</taxon>
        <taxon>Magnoliopsida</taxon>
        <taxon>eudicotyledons</taxon>
        <taxon>Gunneridae</taxon>
        <taxon>Pentapetalae</taxon>
        <taxon>rosids</taxon>
        <taxon>fabids</taxon>
        <taxon>Fabales</taxon>
        <taxon>Fabaceae</taxon>
        <taxon>Papilionoideae</taxon>
        <taxon>50 kb inversion clade</taxon>
        <taxon>NPAAA clade</taxon>
        <taxon>indigoferoid/millettioid clade</taxon>
        <taxon>Phaseoleae</taxon>
        <taxon>Glycine</taxon>
        <taxon>Glycine subgen. Soja</taxon>
    </lineage>
</organism>